<keyword evidence="3" id="KW-1185">Reference proteome</keyword>
<reference evidence="2 3" key="1">
    <citation type="submission" date="2024-08" db="EMBL/GenBank/DDBJ databases">
        <title>Sulfate-reducing bacteria isolated from formation water of the oil field in Kazakhstan and description of Pseudodesulfovibrio sp.</title>
        <authorList>
            <person name="Bidzhieva S.K."/>
            <person name="Tourova T.P."/>
            <person name="Grouzdev D.S."/>
            <person name="Beletsky A.V."/>
            <person name="Sokolova D.S."/>
            <person name="Samigullina S.R."/>
            <person name="Poltaraus A.B."/>
            <person name="Avtukh A.N."/>
            <person name="Tereshina V.M."/>
            <person name="Zhaparov N.S."/>
            <person name="Mardanov A.V."/>
            <person name="Nazina T.N."/>
        </authorList>
    </citation>
    <scope>NUCLEOTIDE SEQUENCE [LARGE SCALE GENOMIC DNA]</scope>
    <source>
        <strain evidence="2 3">9FUS</strain>
    </source>
</reference>
<organism evidence="2 3">
    <name type="scientific">Pseudodesulfovibrio karagichevae</name>
    <dbReference type="NCBI Taxonomy" id="3239305"/>
    <lineage>
        <taxon>Bacteria</taxon>
        <taxon>Pseudomonadati</taxon>
        <taxon>Thermodesulfobacteriota</taxon>
        <taxon>Desulfovibrionia</taxon>
        <taxon>Desulfovibrionales</taxon>
        <taxon>Desulfovibrionaceae</taxon>
    </lineage>
</organism>
<accession>A0ABV4K0B8</accession>
<keyword evidence="1" id="KW-0812">Transmembrane</keyword>
<comment type="caution">
    <text evidence="2">The sequence shown here is derived from an EMBL/GenBank/DDBJ whole genome shotgun (WGS) entry which is preliminary data.</text>
</comment>
<protein>
    <submittedName>
        <fullName evidence="2">Uncharacterized protein</fullName>
    </submittedName>
</protein>
<feature type="transmembrane region" description="Helical" evidence="1">
    <location>
        <begin position="18"/>
        <end position="36"/>
    </location>
</feature>
<keyword evidence="1" id="KW-0472">Membrane</keyword>
<sequence>MRRINIPRVHGSTPREKVIRSLALVLVFAAVIWAFMKNNEHVVEVLNQQSAVYDETGSLTKDQKKMIVSFTQTLRDKWGLNSKIQVYGGDFVVPDLDDKTLYIGLAPAIGVAELRFPPLLRTAFGPEFIQSLKTSFLLPSFQEGDWPLAIQEVLVEILKKLDSLNKENKSE</sequence>
<dbReference type="EMBL" id="JBGLYH010000009">
    <property type="protein sequence ID" value="MEZ7196140.1"/>
    <property type="molecule type" value="Genomic_DNA"/>
</dbReference>
<dbReference type="RefSeq" id="WP_371385680.1">
    <property type="nucleotide sequence ID" value="NZ_JBGLYH010000009.1"/>
</dbReference>
<evidence type="ECO:0000256" key="1">
    <source>
        <dbReference type="SAM" id="Phobius"/>
    </source>
</evidence>
<gene>
    <name evidence="2" type="ORF">AB6M95_05205</name>
</gene>
<proteinExistence type="predicted"/>
<evidence type="ECO:0000313" key="2">
    <source>
        <dbReference type="EMBL" id="MEZ7196140.1"/>
    </source>
</evidence>
<name>A0ABV4K0B8_9BACT</name>
<dbReference type="Proteomes" id="UP001568698">
    <property type="component" value="Unassembled WGS sequence"/>
</dbReference>
<evidence type="ECO:0000313" key="3">
    <source>
        <dbReference type="Proteomes" id="UP001568698"/>
    </source>
</evidence>
<keyword evidence="1" id="KW-1133">Transmembrane helix</keyword>